<gene>
    <name evidence="1" type="ORF">Naga_100007g73</name>
</gene>
<name>W7U8E2_9STRA</name>
<keyword evidence="2" id="KW-1185">Reference proteome</keyword>
<dbReference type="Proteomes" id="UP000019335">
    <property type="component" value="Chromosome 3"/>
</dbReference>
<dbReference type="EMBL" id="AZIL01000177">
    <property type="protein sequence ID" value="EWM29214.1"/>
    <property type="molecule type" value="Genomic_DNA"/>
</dbReference>
<comment type="caution">
    <text evidence="1">The sequence shown here is derived from an EMBL/GenBank/DDBJ whole genome shotgun (WGS) entry which is preliminary data.</text>
</comment>
<proteinExistence type="predicted"/>
<dbReference type="AlphaFoldDB" id="W7U8E2"/>
<organism evidence="1 2">
    <name type="scientific">Nannochloropsis gaditana</name>
    <dbReference type="NCBI Taxonomy" id="72520"/>
    <lineage>
        <taxon>Eukaryota</taxon>
        <taxon>Sar</taxon>
        <taxon>Stramenopiles</taxon>
        <taxon>Ochrophyta</taxon>
        <taxon>Eustigmatophyceae</taxon>
        <taxon>Eustigmatales</taxon>
        <taxon>Monodopsidaceae</taxon>
        <taxon>Nannochloropsis</taxon>
    </lineage>
</organism>
<protein>
    <submittedName>
        <fullName evidence="1">Uncharacterized protein</fullName>
    </submittedName>
</protein>
<evidence type="ECO:0000313" key="1">
    <source>
        <dbReference type="EMBL" id="EWM29214.1"/>
    </source>
</evidence>
<reference evidence="1 2" key="1">
    <citation type="journal article" date="2014" name="Mol. Plant">
        <title>Chromosome Scale Genome Assembly and Transcriptome Profiling of Nannochloropsis gaditana in Nitrogen Depletion.</title>
        <authorList>
            <person name="Corteggiani Carpinelli E."/>
            <person name="Telatin A."/>
            <person name="Vitulo N."/>
            <person name="Forcato C."/>
            <person name="D'Angelo M."/>
            <person name="Schiavon R."/>
            <person name="Vezzi A."/>
            <person name="Giacometti G.M."/>
            <person name="Morosinotto T."/>
            <person name="Valle G."/>
        </authorList>
    </citation>
    <scope>NUCLEOTIDE SEQUENCE [LARGE SCALE GENOMIC DNA]</scope>
    <source>
        <strain evidence="1 2">B-31</strain>
    </source>
</reference>
<evidence type="ECO:0000313" key="2">
    <source>
        <dbReference type="Proteomes" id="UP000019335"/>
    </source>
</evidence>
<sequence>MVLHRIPVPWHKLCLKSVDTKLLDWDGPLRKFEKIDCEIPSVLFFHFHVENSYISADVRDWNAANRTRSKNVSSAYCLDVVRDYQII</sequence>
<accession>W7U8E2</accession>